<dbReference type="EMBL" id="JACOOJ010000020">
    <property type="protein sequence ID" value="MBC5633474.1"/>
    <property type="molecule type" value="Genomic_DNA"/>
</dbReference>
<accession>A0ABR7DPV3</accession>
<name>A0ABR7DPV3_9BACT</name>
<sequence>MHKSKINSLLSSGERDLKWDHRFSFNVGYQFQYEFKNHFLIDAALLYQARRVNIAFQEQRIYHNTNNGEQQPEGAIYDNTKLFNGLSLNFVAGYKLWKGLKAGIGVEPTIYFNTKAKANLEDNKFDIPLVVKVGYDFNWFQVDLSYKNGFKRIYWNHVVGNTETRDLQLSIFVPIFK</sequence>
<dbReference type="InterPro" id="IPR025665">
    <property type="entry name" value="Beta-barrel_OMP_2"/>
</dbReference>
<keyword evidence="3" id="KW-1185">Reference proteome</keyword>
<evidence type="ECO:0000313" key="2">
    <source>
        <dbReference type="EMBL" id="MBC5633474.1"/>
    </source>
</evidence>
<protein>
    <submittedName>
        <fullName evidence="2">Outer membrane beta-barrel protein</fullName>
    </submittedName>
</protein>
<evidence type="ECO:0000313" key="3">
    <source>
        <dbReference type="Proteomes" id="UP000651475"/>
    </source>
</evidence>
<organism evidence="2 3">
    <name type="scientific">Parabacteroides hominis</name>
    <dbReference type="NCBI Taxonomy" id="2763057"/>
    <lineage>
        <taxon>Bacteria</taxon>
        <taxon>Pseudomonadati</taxon>
        <taxon>Bacteroidota</taxon>
        <taxon>Bacteroidia</taxon>
        <taxon>Bacteroidales</taxon>
        <taxon>Tannerellaceae</taxon>
        <taxon>Parabacteroides</taxon>
    </lineage>
</organism>
<gene>
    <name evidence="2" type="ORF">H8S65_11955</name>
</gene>
<reference evidence="2 3" key="1">
    <citation type="submission" date="2020-08" db="EMBL/GenBank/DDBJ databases">
        <title>Genome public.</title>
        <authorList>
            <person name="Liu C."/>
            <person name="Sun Q."/>
        </authorList>
    </citation>
    <scope>NUCLEOTIDE SEQUENCE [LARGE SCALE GENOMIC DNA]</scope>
    <source>
        <strain evidence="2 3">NSJ-79</strain>
    </source>
</reference>
<comment type="caution">
    <text evidence="2">The sequence shown here is derived from an EMBL/GenBank/DDBJ whole genome shotgun (WGS) entry which is preliminary data.</text>
</comment>
<proteinExistence type="predicted"/>
<dbReference type="Proteomes" id="UP000651475">
    <property type="component" value="Unassembled WGS sequence"/>
</dbReference>
<feature type="domain" description="Outer membrane protein beta-barrel" evidence="1">
    <location>
        <begin position="8"/>
        <end position="151"/>
    </location>
</feature>
<evidence type="ECO:0000259" key="1">
    <source>
        <dbReference type="Pfam" id="PF13568"/>
    </source>
</evidence>
<dbReference type="Pfam" id="PF13568">
    <property type="entry name" value="OMP_b-brl_2"/>
    <property type="match status" value="1"/>
</dbReference>